<evidence type="ECO:0000313" key="1">
    <source>
        <dbReference type="EMBL" id="ELR19136.1"/>
    </source>
</evidence>
<sequence length="317" mass="37173">MSFITKRWRQFVANRVGQHVESGSFQENLDTFKACFLTSYHRHKRHIPVTPENKALLEDTSELDAEMTRMSYLKQKTVVRKDVHGQVLDLFKFVHELGGMDPYPQPLNPAKEESFEAELDQVTRHTEQGVHVKGHILPGTVHFPYTLNENAIKGNNYMYGRYDGVVVDGRDWERKAFAARRLQTRLERVGQSIKDEKTLLRFRNPFGIAQYINHPPGGKQPNVMCVGYEFPNTFPDELKPYIPHEHVKEPNIFFNTMTDCYIRSIMCIATRHITDEELFLNYRYNPINPYPDWYVQPDVAEAERRWKKPKALANPFW</sequence>
<name>L8H3Z0_ACACF</name>
<dbReference type="OMA" id="WNKRADE"/>
<reference evidence="1 2" key="1">
    <citation type="journal article" date="2013" name="Genome Biol.">
        <title>Genome of Acanthamoeba castellanii highlights extensive lateral gene transfer and early evolution of tyrosine kinase signaling.</title>
        <authorList>
            <person name="Clarke M."/>
            <person name="Lohan A.J."/>
            <person name="Liu B."/>
            <person name="Lagkouvardos I."/>
            <person name="Roy S."/>
            <person name="Zafar N."/>
            <person name="Bertelli C."/>
            <person name="Schilde C."/>
            <person name="Kianianmomeni A."/>
            <person name="Burglin T.R."/>
            <person name="Frech C."/>
            <person name="Turcotte B."/>
            <person name="Kopec K.O."/>
            <person name="Synnott J.M."/>
            <person name="Choo C."/>
            <person name="Paponov I."/>
            <person name="Finkler A."/>
            <person name="Soon Heng Tan C."/>
            <person name="Hutchins A.P."/>
            <person name="Weinmeier T."/>
            <person name="Rattei T."/>
            <person name="Chu J.S."/>
            <person name="Gimenez G."/>
            <person name="Irimia M."/>
            <person name="Rigden D.J."/>
            <person name="Fitzpatrick D.A."/>
            <person name="Lorenzo-Morales J."/>
            <person name="Bateman A."/>
            <person name="Chiu C.H."/>
            <person name="Tang P."/>
            <person name="Hegemann P."/>
            <person name="Fromm H."/>
            <person name="Raoult D."/>
            <person name="Greub G."/>
            <person name="Miranda-Saavedra D."/>
            <person name="Chen N."/>
            <person name="Nash P."/>
            <person name="Ginger M.L."/>
            <person name="Horn M."/>
            <person name="Schaap P."/>
            <person name="Caler L."/>
            <person name="Loftus B."/>
        </authorList>
    </citation>
    <scope>NUCLEOTIDE SEQUENCE [LARGE SCALE GENOMIC DNA]</scope>
    <source>
        <strain evidence="1 2">Neff</strain>
    </source>
</reference>
<dbReference type="InterPro" id="IPR040415">
    <property type="entry name" value="SETD9"/>
</dbReference>
<dbReference type="AlphaFoldDB" id="L8H3Z0"/>
<keyword evidence="2" id="KW-1185">Reference proteome</keyword>
<protein>
    <recommendedName>
        <fullName evidence="3">SET domain containing protein</fullName>
    </recommendedName>
</protein>
<dbReference type="PANTHER" id="PTHR33524:SF1">
    <property type="entry name" value="SET DOMAIN-CONTAINING PROTEIN"/>
    <property type="match status" value="1"/>
</dbReference>
<dbReference type="RefSeq" id="XP_004341207.1">
    <property type="nucleotide sequence ID" value="XM_004341159.1"/>
</dbReference>
<evidence type="ECO:0000313" key="2">
    <source>
        <dbReference type="Proteomes" id="UP000011083"/>
    </source>
</evidence>
<gene>
    <name evidence="1" type="ORF">ACA1_335990</name>
</gene>
<dbReference type="PANTHER" id="PTHR33524">
    <property type="entry name" value="C5ORF35"/>
    <property type="match status" value="1"/>
</dbReference>
<dbReference type="GeneID" id="14919941"/>
<organism evidence="1 2">
    <name type="scientific">Acanthamoeba castellanii (strain ATCC 30010 / Neff)</name>
    <dbReference type="NCBI Taxonomy" id="1257118"/>
    <lineage>
        <taxon>Eukaryota</taxon>
        <taxon>Amoebozoa</taxon>
        <taxon>Discosea</taxon>
        <taxon>Longamoebia</taxon>
        <taxon>Centramoebida</taxon>
        <taxon>Acanthamoebidae</taxon>
        <taxon>Acanthamoeba</taxon>
    </lineage>
</organism>
<dbReference type="Proteomes" id="UP000011083">
    <property type="component" value="Unassembled WGS sequence"/>
</dbReference>
<dbReference type="KEGG" id="acan:ACA1_335990"/>
<accession>L8H3Z0</accession>
<dbReference type="OrthoDB" id="442460at2759"/>
<evidence type="ECO:0008006" key="3">
    <source>
        <dbReference type="Google" id="ProtNLM"/>
    </source>
</evidence>
<dbReference type="VEuPathDB" id="AmoebaDB:ACA1_335990"/>
<proteinExistence type="predicted"/>
<dbReference type="EMBL" id="KB007936">
    <property type="protein sequence ID" value="ELR19136.1"/>
    <property type="molecule type" value="Genomic_DNA"/>
</dbReference>